<sequence>MNVDDPTPPRSLGPLKAKIRPKDYPNIRFSTTEVSRFLERFEAAAEDSDKVRQVVNFIQDEEALRDVEDMDGYEKKDWAELKKEMLEKWGQSKQRYREADLDRLAEEMAEKGGVQTREQYGKYVSSFDRILKYLNRNGIVTDTPGAVKRTFIKAFPKEMWERALRQLYDRNLVKRSKDGGVIVLPDMKEIRKALQGEMDMRELVEDGIEAGGSGSAKSKEPVSAKEVGELADTLKELRLFMQKTVTQSWKPSRFDRALQVSMPGPHYGHQDLRGSSVDEGLLSGW</sequence>
<evidence type="ECO:0000313" key="1">
    <source>
        <dbReference type="EMBL" id="KAA1078976.1"/>
    </source>
</evidence>
<proteinExistence type="predicted"/>
<name>A0A5B0MSG8_PUCGR</name>
<gene>
    <name evidence="1" type="ORF">PGTUg99_017230</name>
</gene>
<organism evidence="1 2">
    <name type="scientific">Puccinia graminis f. sp. tritici</name>
    <dbReference type="NCBI Taxonomy" id="56615"/>
    <lineage>
        <taxon>Eukaryota</taxon>
        <taxon>Fungi</taxon>
        <taxon>Dikarya</taxon>
        <taxon>Basidiomycota</taxon>
        <taxon>Pucciniomycotina</taxon>
        <taxon>Pucciniomycetes</taxon>
        <taxon>Pucciniales</taxon>
        <taxon>Pucciniaceae</taxon>
        <taxon>Puccinia</taxon>
    </lineage>
</organism>
<evidence type="ECO:0000313" key="2">
    <source>
        <dbReference type="Proteomes" id="UP000325313"/>
    </source>
</evidence>
<comment type="caution">
    <text evidence="1">The sequence shown here is derived from an EMBL/GenBank/DDBJ whole genome shotgun (WGS) entry which is preliminary data.</text>
</comment>
<dbReference type="EMBL" id="VDEP01000445">
    <property type="protein sequence ID" value="KAA1078976.1"/>
    <property type="molecule type" value="Genomic_DNA"/>
</dbReference>
<protein>
    <submittedName>
        <fullName evidence="1">Uncharacterized protein</fullName>
    </submittedName>
</protein>
<accession>A0A5B0MSG8</accession>
<dbReference type="AlphaFoldDB" id="A0A5B0MSG8"/>
<dbReference type="Proteomes" id="UP000325313">
    <property type="component" value="Unassembled WGS sequence"/>
</dbReference>
<reference evidence="1 2" key="1">
    <citation type="submission" date="2019-05" db="EMBL/GenBank/DDBJ databases">
        <title>Emergence of the Ug99 lineage of the wheat stem rust pathogen through somatic hybridization.</title>
        <authorList>
            <person name="Li F."/>
            <person name="Upadhyaya N.M."/>
            <person name="Sperschneider J."/>
            <person name="Matny O."/>
            <person name="Nguyen-Phuc H."/>
            <person name="Mago R."/>
            <person name="Raley C."/>
            <person name="Miller M.E."/>
            <person name="Silverstein K.A.T."/>
            <person name="Henningsen E."/>
            <person name="Hirsch C.D."/>
            <person name="Visser B."/>
            <person name="Pretorius Z.A."/>
            <person name="Steffenson B.J."/>
            <person name="Schwessinger B."/>
            <person name="Dodds P.N."/>
            <person name="Figueroa M."/>
        </authorList>
    </citation>
    <scope>NUCLEOTIDE SEQUENCE [LARGE SCALE GENOMIC DNA]</scope>
    <source>
        <strain evidence="1 2">Ug99</strain>
    </source>
</reference>